<evidence type="ECO:0000313" key="4">
    <source>
        <dbReference type="RefSeq" id="XP_042560064.1"/>
    </source>
</evidence>
<feature type="compositionally biased region" description="Polar residues" evidence="1">
    <location>
        <begin position="150"/>
        <end position="163"/>
    </location>
</feature>
<dbReference type="Proteomes" id="UP000515152">
    <property type="component" value="Unplaced"/>
</dbReference>
<dbReference type="GO" id="GO:0005765">
    <property type="term" value="C:lysosomal membrane"/>
    <property type="evidence" value="ECO:0007669"/>
    <property type="project" value="TreeGrafter"/>
</dbReference>
<name>A0A8M1KDV0_CLUHA</name>
<feature type="transmembrane region" description="Helical" evidence="2">
    <location>
        <begin position="214"/>
        <end position="240"/>
    </location>
</feature>
<evidence type="ECO:0000256" key="1">
    <source>
        <dbReference type="SAM" id="MobiDB-lite"/>
    </source>
</evidence>
<feature type="transmembrane region" description="Helical" evidence="2">
    <location>
        <begin position="295"/>
        <end position="321"/>
    </location>
</feature>
<dbReference type="GO" id="GO:0032588">
    <property type="term" value="C:trans-Golgi network membrane"/>
    <property type="evidence" value="ECO:0007669"/>
    <property type="project" value="TreeGrafter"/>
</dbReference>
<protein>
    <submittedName>
        <fullName evidence="4">Transmembrane protein 79-like</fullName>
    </submittedName>
</protein>
<evidence type="ECO:0000256" key="2">
    <source>
        <dbReference type="SAM" id="Phobius"/>
    </source>
</evidence>
<keyword evidence="2" id="KW-1133">Transmembrane helix</keyword>
<dbReference type="OrthoDB" id="8887147at2759"/>
<dbReference type="RefSeq" id="XP_042560064.1">
    <property type="nucleotide sequence ID" value="XM_042704130.1"/>
</dbReference>
<gene>
    <name evidence="4" type="primary">LOC122129097</name>
</gene>
<keyword evidence="2" id="KW-0472">Membrane</keyword>
<dbReference type="KEGG" id="char:122129097"/>
<dbReference type="PANTHER" id="PTHR31004:SF3">
    <property type="entry name" value="TRANSMEMBRANE PROTEIN 79"/>
    <property type="match status" value="1"/>
</dbReference>
<dbReference type="PANTHER" id="PTHR31004">
    <property type="entry name" value="TRANSMEMBRANE PROTEIN 79"/>
    <property type="match status" value="1"/>
</dbReference>
<dbReference type="GeneID" id="122129097"/>
<dbReference type="AlphaFoldDB" id="A0A8M1KDV0"/>
<keyword evidence="3" id="KW-1185">Reference proteome</keyword>
<evidence type="ECO:0000313" key="3">
    <source>
        <dbReference type="Proteomes" id="UP000515152"/>
    </source>
</evidence>
<dbReference type="GO" id="GO:0045055">
    <property type="term" value="P:regulated exocytosis"/>
    <property type="evidence" value="ECO:0007669"/>
    <property type="project" value="TreeGrafter"/>
</dbReference>
<sequence length="412" mass="44596">MTSTRRPVNNQQGTQEIESVKESINDIINQLQDIDPSRLSFSPFLDLDTQISLAPVSDSPESSVEELHSPTHSIPGSQLCLQTQAADDHNGLNCFNEHQKPYGHVEETIDDPITMDLAPALPAETNPEKFHSQSTPHGANGLPSGGDDQWSPSGSNQLESTIGESHPLIRSPPEAIELSLWTAPEQENCEGGLVLSEQKHGCCCCSGCFKSGRVPAFCSTVACLLCLPGLLYALYLYAPIEAPLCPDTTSRLVFTLSCCAVAAVPILIAMLTAGVCRFCFGSLRPLVDNPSAPALVQIFVVGSVVQLFLYILNLLILATFLPQSQLRVIPILAGVFIGGRIIYWLLLHTCSSWRAFGSGLTIFPLLTMLAFNIYCLFDLGSRDLFFGSAASYDDETTPSTWPQNISMSLGDT</sequence>
<feature type="transmembrane region" description="Helical" evidence="2">
    <location>
        <begin position="252"/>
        <end position="275"/>
    </location>
</feature>
<proteinExistence type="predicted"/>
<organism evidence="3 4">
    <name type="scientific">Clupea harengus</name>
    <name type="common">Atlantic herring</name>
    <dbReference type="NCBI Taxonomy" id="7950"/>
    <lineage>
        <taxon>Eukaryota</taxon>
        <taxon>Metazoa</taxon>
        <taxon>Chordata</taxon>
        <taxon>Craniata</taxon>
        <taxon>Vertebrata</taxon>
        <taxon>Euteleostomi</taxon>
        <taxon>Actinopterygii</taxon>
        <taxon>Neopterygii</taxon>
        <taxon>Teleostei</taxon>
        <taxon>Clupei</taxon>
        <taxon>Clupeiformes</taxon>
        <taxon>Clupeoidei</taxon>
        <taxon>Clupeidae</taxon>
        <taxon>Clupea</taxon>
    </lineage>
</organism>
<accession>A0A8M1KDV0</accession>
<reference evidence="4" key="1">
    <citation type="submission" date="2025-08" db="UniProtKB">
        <authorList>
            <consortium name="RefSeq"/>
        </authorList>
    </citation>
    <scope>IDENTIFICATION</scope>
</reference>
<feature type="transmembrane region" description="Helical" evidence="2">
    <location>
        <begin position="353"/>
        <end position="377"/>
    </location>
</feature>
<feature type="transmembrane region" description="Helical" evidence="2">
    <location>
        <begin position="328"/>
        <end position="347"/>
    </location>
</feature>
<keyword evidence="2" id="KW-0812">Transmembrane</keyword>
<feature type="region of interest" description="Disordered" evidence="1">
    <location>
        <begin position="124"/>
        <end position="168"/>
    </location>
</feature>